<dbReference type="InterPro" id="IPR001031">
    <property type="entry name" value="Thioesterase"/>
</dbReference>
<evidence type="ECO:0000313" key="3">
    <source>
        <dbReference type="EMBL" id="KZN45930.1"/>
    </source>
</evidence>
<dbReference type="PANTHER" id="PTHR11487">
    <property type="entry name" value="THIOESTERASE"/>
    <property type="match status" value="1"/>
</dbReference>
<organism evidence="3 4">
    <name type="scientific">Pseudoalteromonas luteoviolacea H33</name>
    <dbReference type="NCBI Taxonomy" id="1365251"/>
    <lineage>
        <taxon>Bacteria</taxon>
        <taxon>Pseudomonadati</taxon>
        <taxon>Pseudomonadota</taxon>
        <taxon>Gammaproteobacteria</taxon>
        <taxon>Alteromonadales</taxon>
        <taxon>Pseudoalteromonadaceae</taxon>
        <taxon>Pseudoalteromonas</taxon>
    </lineage>
</organism>
<evidence type="ECO:0000256" key="1">
    <source>
        <dbReference type="ARBA" id="ARBA00007169"/>
    </source>
</evidence>
<accession>A0A167AXV1</accession>
<comment type="caution">
    <text evidence="3">The sequence shown here is derived from an EMBL/GenBank/DDBJ whole genome shotgun (WGS) entry which is preliminary data.</text>
</comment>
<feature type="domain" description="Thioesterase" evidence="2">
    <location>
        <begin position="45"/>
        <end position="267"/>
    </location>
</feature>
<comment type="similarity">
    <text evidence="1">Belongs to the thioesterase family.</text>
</comment>
<sequence>MTRQFIVNARHCLNLLLSRHHVYKLIKKMNKWIIRPAEKPAAKVKLICFPYAGGGTHVFVPWQQLLHQDIELCIVQPPGRGSNFELEPIANMTQLVDALMHELSSDLDSNYVVFGHSLGSRVALEVVCRAINSGYRKPLHFFASGSPGPKHPCLDKSCTSLNDEQFIQVLKELNGTPPEVLNNMELLELFLPTLRSDFRLAEQHKCDKSTLVAEHMTILSGKQDTISTAQLDSWREFAVHSEIVLCEGDHFFIHSHSEQTVLMINQKLQSTGVI</sequence>
<name>A0A167AXV1_9GAMM</name>
<gene>
    <name evidence="3" type="ORF">N476_24635</name>
</gene>
<dbReference type="Gene3D" id="3.40.50.1820">
    <property type="entry name" value="alpha/beta hydrolase"/>
    <property type="match status" value="1"/>
</dbReference>
<evidence type="ECO:0000259" key="2">
    <source>
        <dbReference type="Pfam" id="PF00975"/>
    </source>
</evidence>
<protein>
    <recommendedName>
        <fullName evidence="2">Thioesterase domain-containing protein</fullName>
    </recommendedName>
</protein>
<dbReference type="SUPFAM" id="SSF53474">
    <property type="entry name" value="alpha/beta-Hydrolases"/>
    <property type="match status" value="1"/>
</dbReference>
<dbReference type="Proteomes" id="UP000076503">
    <property type="component" value="Unassembled WGS sequence"/>
</dbReference>
<dbReference type="PANTHER" id="PTHR11487:SF0">
    <property type="entry name" value="S-ACYL FATTY ACID SYNTHASE THIOESTERASE, MEDIUM CHAIN"/>
    <property type="match status" value="1"/>
</dbReference>
<dbReference type="InterPro" id="IPR012223">
    <property type="entry name" value="TEII"/>
</dbReference>
<dbReference type="AlphaFoldDB" id="A0A167AXV1"/>
<evidence type="ECO:0000313" key="4">
    <source>
        <dbReference type="Proteomes" id="UP000076503"/>
    </source>
</evidence>
<reference evidence="3 4" key="1">
    <citation type="submission" date="2013-07" db="EMBL/GenBank/DDBJ databases">
        <title>Comparative Genomic and Metabolomic Analysis of Twelve Strains of Pseudoalteromonas luteoviolacea.</title>
        <authorList>
            <person name="Vynne N.G."/>
            <person name="Mansson M."/>
            <person name="Gram L."/>
        </authorList>
    </citation>
    <scope>NUCLEOTIDE SEQUENCE [LARGE SCALE GENOMIC DNA]</scope>
    <source>
        <strain evidence="3 4">H33</strain>
    </source>
</reference>
<dbReference type="Pfam" id="PF00975">
    <property type="entry name" value="Thioesterase"/>
    <property type="match status" value="1"/>
</dbReference>
<dbReference type="InterPro" id="IPR029058">
    <property type="entry name" value="AB_hydrolase_fold"/>
</dbReference>
<dbReference type="PATRIC" id="fig|1365251.3.peg.4600"/>
<proteinExistence type="inferred from homology"/>
<dbReference type="GO" id="GO:0008610">
    <property type="term" value="P:lipid biosynthetic process"/>
    <property type="evidence" value="ECO:0007669"/>
    <property type="project" value="TreeGrafter"/>
</dbReference>
<dbReference type="EMBL" id="AUXZ01000123">
    <property type="protein sequence ID" value="KZN45930.1"/>
    <property type="molecule type" value="Genomic_DNA"/>
</dbReference>